<dbReference type="AlphaFoldDB" id="A0A2H0MZE9"/>
<keyword evidence="1" id="KW-0472">Membrane</keyword>
<evidence type="ECO:0000256" key="1">
    <source>
        <dbReference type="SAM" id="Phobius"/>
    </source>
</evidence>
<keyword evidence="1" id="KW-1133">Transmembrane helix</keyword>
<proteinExistence type="predicted"/>
<name>A0A2H0MZE9_9BACT</name>
<dbReference type="EMBL" id="PCWK01000058">
    <property type="protein sequence ID" value="PIR02014.1"/>
    <property type="molecule type" value="Genomic_DNA"/>
</dbReference>
<evidence type="ECO:0000313" key="2">
    <source>
        <dbReference type="EMBL" id="PIR02014.1"/>
    </source>
</evidence>
<gene>
    <name evidence="2" type="ORF">COV62_02560</name>
</gene>
<sequence>MNLKSIVPIIIILSLFLVLWLGFSFFFKSSHFEFPPNDRWAIFTFIPLFAFALYISVVSPELVGSKWFARISFTILLIISIILFIVG</sequence>
<reference evidence="2 3" key="1">
    <citation type="submission" date="2017-09" db="EMBL/GenBank/DDBJ databases">
        <title>Depth-based differentiation of microbial function through sediment-hosted aquifers and enrichment of novel symbionts in the deep terrestrial subsurface.</title>
        <authorList>
            <person name="Probst A.J."/>
            <person name="Ladd B."/>
            <person name="Jarett J.K."/>
            <person name="Geller-Mcgrath D.E."/>
            <person name="Sieber C.M."/>
            <person name="Emerson J.B."/>
            <person name="Anantharaman K."/>
            <person name="Thomas B.C."/>
            <person name="Malmstrom R."/>
            <person name="Stieglmeier M."/>
            <person name="Klingl A."/>
            <person name="Woyke T."/>
            <person name="Ryan C.M."/>
            <person name="Banfield J.F."/>
        </authorList>
    </citation>
    <scope>NUCLEOTIDE SEQUENCE [LARGE SCALE GENOMIC DNA]</scope>
    <source>
        <strain evidence="2">CG11_big_fil_rev_8_21_14_0_20_35_11</strain>
    </source>
</reference>
<organism evidence="2 3">
    <name type="scientific">Candidatus Nealsonbacteria bacterium CG11_big_fil_rev_8_21_14_0_20_35_11</name>
    <dbReference type="NCBI Taxonomy" id="1974713"/>
    <lineage>
        <taxon>Bacteria</taxon>
        <taxon>Candidatus Nealsoniibacteriota</taxon>
    </lineage>
</organism>
<feature type="transmembrane region" description="Helical" evidence="1">
    <location>
        <begin position="6"/>
        <end position="27"/>
    </location>
</feature>
<feature type="transmembrane region" description="Helical" evidence="1">
    <location>
        <begin position="67"/>
        <end position="86"/>
    </location>
</feature>
<protein>
    <submittedName>
        <fullName evidence="2">Uncharacterized protein</fullName>
    </submittedName>
</protein>
<keyword evidence="1" id="KW-0812">Transmembrane</keyword>
<comment type="caution">
    <text evidence="2">The sequence shown here is derived from an EMBL/GenBank/DDBJ whole genome shotgun (WGS) entry which is preliminary data.</text>
</comment>
<accession>A0A2H0MZE9</accession>
<evidence type="ECO:0000313" key="3">
    <source>
        <dbReference type="Proteomes" id="UP000231139"/>
    </source>
</evidence>
<dbReference type="Proteomes" id="UP000231139">
    <property type="component" value="Unassembled WGS sequence"/>
</dbReference>
<feature type="transmembrane region" description="Helical" evidence="1">
    <location>
        <begin position="39"/>
        <end position="55"/>
    </location>
</feature>